<dbReference type="EMBL" id="MT732450">
    <property type="protein sequence ID" value="QQO97387.1"/>
    <property type="molecule type" value="Genomic_DNA"/>
</dbReference>
<sequence length="327" mass="37490">MIKERILITGGAGFIGSHLYDKLTSEGFEVYVLDNFFRGMRLNLPENAKVYDVDLLKDPISKIADVIEEVRPESIFHLAAINGTQHFYDSKHLVLETNSFITDRLFKAISAQTWKVNRFIYTSTSEVYGDATEIPTTETYSAGFRPEQDRDSYVAGKLLGEIQTRLYADKLGIDYTIYRVFNTIGPRMIGNRYGQVAQEFIHRCRQGQYPLEIIGDGTETRAFCNVSDLVTLMFLGYQREIRGTYNIGNPNEVTIKALANLVMDISISETPKIITTKGREGDHKRRCPDIDKLRYHLDQPFEFNSLADTIIEMVDWYDANPNITKFW</sequence>
<dbReference type="PANTHER" id="PTHR43078">
    <property type="entry name" value="UDP-GLUCURONIC ACID DECARBOXYLASE-RELATED"/>
    <property type="match status" value="1"/>
</dbReference>
<dbReference type="GO" id="GO:0048040">
    <property type="term" value="F:UDP-glucuronate decarboxylase activity"/>
    <property type="evidence" value="ECO:0007669"/>
    <property type="project" value="TreeGrafter"/>
</dbReference>
<dbReference type="PANTHER" id="PTHR43078:SF6">
    <property type="entry name" value="UDP-GLUCURONIC ACID DECARBOXYLASE 1"/>
    <property type="match status" value="1"/>
</dbReference>
<keyword evidence="4" id="KW-0456">Lyase</keyword>
<evidence type="ECO:0000256" key="3">
    <source>
        <dbReference type="ARBA" id="ARBA00023027"/>
    </source>
</evidence>
<evidence type="ECO:0000256" key="1">
    <source>
        <dbReference type="ARBA" id="ARBA00001911"/>
    </source>
</evidence>
<keyword evidence="3" id="KW-0520">NAD</keyword>
<feature type="domain" description="NAD-dependent epimerase/dehydratase" evidence="5">
    <location>
        <begin position="6"/>
        <end position="248"/>
    </location>
</feature>
<dbReference type="GO" id="GO:0042732">
    <property type="term" value="P:D-xylose metabolic process"/>
    <property type="evidence" value="ECO:0007669"/>
    <property type="project" value="InterPro"/>
</dbReference>
<evidence type="ECO:0000259" key="5">
    <source>
        <dbReference type="Pfam" id="PF01370"/>
    </source>
</evidence>
<name>A0A8E4UY47_9CAUD</name>
<dbReference type="Gene3D" id="3.40.50.720">
    <property type="entry name" value="NAD(P)-binding Rossmann-like Domain"/>
    <property type="match status" value="1"/>
</dbReference>
<proteinExistence type="predicted"/>
<comment type="cofactor">
    <cofactor evidence="1">
        <name>NAD(+)</name>
        <dbReference type="ChEBI" id="CHEBI:57540"/>
    </cofactor>
</comment>
<evidence type="ECO:0000256" key="2">
    <source>
        <dbReference type="ARBA" id="ARBA00022793"/>
    </source>
</evidence>
<dbReference type="SUPFAM" id="SSF51735">
    <property type="entry name" value="NAD(P)-binding Rossmann-fold domains"/>
    <property type="match status" value="1"/>
</dbReference>
<dbReference type="InterPro" id="IPR001509">
    <property type="entry name" value="Epimerase_deHydtase"/>
</dbReference>
<dbReference type="InterPro" id="IPR036291">
    <property type="entry name" value="NAD(P)-bd_dom_sf"/>
</dbReference>
<organism evidence="6 7">
    <name type="scientific">Maribacter phage Colly_1</name>
    <dbReference type="NCBI Taxonomy" id="2745691"/>
    <lineage>
        <taxon>Viruses</taxon>
        <taxon>Duplodnaviria</taxon>
        <taxon>Heunggongvirae</taxon>
        <taxon>Uroviricota</taxon>
        <taxon>Caudoviricetes</taxon>
        <taxon>Molycolviridae</taxon>
        <taxon>Mollyvirus</taxon>
        <taxon>Mollyvirus colly</taxon>
    </lineage>
</organism>
<keyword evidence="2" id="KW-0210">Decarboxylase</keyword>
<keyword evidence="7" id="KW-1185">Reference proteome</keyword>
<reference evidence="6" key="1">
    <citation type="submission" date="2020-07" db="EMBL/GenBank/DDBJ databases">
        <title>Highly diverse flavobacterial phages as mortality factor during North Sea spring blooms.</title>
        <authorList>
            <person name="Bartlau N."/>
            <person name="Wichels A."/>
            <person name="Krohne G."/>
            <person name="Adriaenssens E.M."/>
            <person name="Heins A."/>
            <person name="Fuchs B.M."/>
            <person name="Amann R."/>
            <person name="Moraru C."/>
        </authorList>
    </citation>
    <scope>NUCLEOTIDE SEQUENCE</scope>
</reference>
<accession>A0A8E4UY47</accession>
<gene>
    <name evidence="6" type="ORF">Colly1_99</name>
</gene>
<dbReference type="GO" id="GO:0070403">
    <property type="term" value="F:NAD+ binding"/>
    <property type="evidence" value="ECO:0007669"/>
    <property type="project" value="InterPro"/>
</dbReference>
<dbReference type="Pfam" id="PF01370">
    <property type="entry name" value="Epimerase"/>
    <property type="match status" value="1"/>
</dbReference>
<evidence type="ECO:0000256" key="4">
    <source>
        <dbReference type="ARBA" id="ARBA00023239"/>
    </source>
</evidence>
<dbReference type="Proteomes" id="UP000693899">
    <property type="component" value="Segment"/>
</dbReference>
<protein>
    <submittedName>
        <fullName evidence="6">NAD-dependent epimerase/dehydratase</fullName>
    </submittedName>
</protein>
<evidence type="ECO:0000313" key="6">
    <source>
        <dbReference type="EMBL" id="QQO97387.1"/>
    </source>
</evidence>
<evidence type="ECO:0000313" key="7">
    <source>
        <dbReference type="Proteomes" id="UP000693899"/>
    </source>
</evidence>
<dbReference type="InterPro" id="IPR044516">
    <property type="entry name" value="UXS-like"/>
</dbReference>